<dbReference type="AlphaFoldDB" id="D7DX19"/>
<dbReference type="STRING" id="551115.Aazo_2187"/>
<sequence>MVQLCWYNFVGGFYSEFVRFYIQEAKLNCDYVVIDTFSGLGTTLVESNFRNLFSIGSEAHPFFHEISQAKIFLPSNIQEVKFLEYLLLSIQPYTGSLQEIWSEDALIFLM</sequence>
<name>D7DX19_NOSA0</name>
<accession>D7DX19</accession>
<evidence type="ECO:0000313" key="1">
    <source>
        <dbReference type="EMBL" id="ADI64192.1"/>
    </source>
</evidence>
<organism evidence="1 2">
    <name type="scientific">Nostoc azollae (strain 0708)</name>
    <name type="common">Anabaena azollae (strain 0708)</name>
    <dbReference type="NCBI Taxonomy" id="551115"/>
    <lineage>
        <taxon>Bacteria</taxon>
        <taxon>Bacillati</taxon>
        <taxon>Cyanobacteriota</taxon>
        <taxon>Cyanophyceae</taxon>
        <taxon>Nostocales</taxon>
        <taxon>Nostocaceae</taxon>
        <taxon>Trichormus</taxon>
    </lineage>
</organism>
<dbReference type="SUPFAM" id="SSF53335">
    <property type="entry name" value="S-adenosyl-L-methionine-dependent methyltransferases"/>
    <property type="match status" value="1"/>
</dbReference>
<proteinExistence type="predicted"/>
<dbReference type="EMBL" id="CP002059">
    <property type="protein sequence ID" value="ADI64192.1"/>
    <property type="molecule type" value="Genomic_DNA"/>
</dbReference>
<dbReference type="InterPro" id="IPR029063">
    <property type="entry name" value="SAM-dependent_MTases_sf"/>
</dbReference>
<evidence type="ECO:0000313" key="2">
    <source>
        <dbReference type="Proteomes" id="UP000001511"/>
    </source>
</evidence>
<reference evidence="1 2" key="1">
    <citation type="journal article" date="2010" name="PLoS ONE">
        <title>Genome erosion in a nitrogen-fixing vertically transmitted endosymbiotic multicellular cyanobacterium.</title>
        <authorList>
            <person name="Ran L."/>
            <person name="Larsson J."/>
            <person name="Vigil-Stenman T."/>
            <person name="Nylander J.A."/>
            <person name="Ininbergs K."/>
            <person name="Zheng W.W."/>
            <person name="Lapidus A."/>
            <person name="Lowry S."/>
            <person name="Haselkorn R."/>
            <person name="Bergman B."/>
        </authorList>
    </citation>
    <scope>NUCLEOTIDE SEQUENCE [LARGE SCALE GENOMIC DNA]</scope>
    <source>
        <strain evidence="1 2">0708</strain>
    </source>
</reference>
<keyword evidence="2" id="KW-1185">Reference proteome</keyword>
<gene>
    <name evidence="1" type="ordered locus">Aazo_2187</name>
</gene>
<dbReference type="HOGENOM" id="CLU_2168348_0_0_3"/>
<protein>
    <submittedName>
        <fullName evidence="1">Uncharacterized protein</fullName>
    </submittedName>
</protein>
<dbReference type="KEGG" id="naz:Aazo_2187"/>
<dbReference type="Proteomes" id="UP000001511">
    <property type="component" value="Chromosome"/>
</dbReference>